<dbReference type="PIRSF" id="PIRSF004923">
    <property type="entry name" value="RseC"/>
    <property type="match status" value="1"/>
</dbReference>
<dbReference type="AlphaFoldDB" id="A0AA37S7T1"/>
<accession>A0AA37S7T1</accession>
<keyword evidence="1" id="KW-1133">Transmembrane helix</keyword>
<keyword evidence="1" id="KW-0472">Membrane</keyword>
<dbReference type="InterPro" id="IPR026268">
    <property type="entry name" value="RseC"/>
</dbReference>
<dbReference type="EMBL" id="BSNM01000002">
    <property type="protein sequence ID" value="GLQ29806.1"/>
    <property type="molecule type" value="Genomic_DNA"/>
</dbReference>
<dbReference type="Proteomes" id="UP001161389">
    <property type="component" value="Unassembled WGS sequence"/>
</dbReference>
<dbReference type="InterPro" id="IPR007359">
    <property type="entry name" value="SigmaE_reg_RseC_MucC"/>
</dbReference>
<dbReference type="PANTHER" id="PTHR35867">
    <property type="entry name" value="PROTEIN RSEC"/>
    <property type="match status" value="1"/>
</dbReference>
<feature type="transmembrane region" description="Helical" evidence="1">
    <location>
        <begin position="107"/>
        <end position="125"/>
    </location>
</feature>
<dbReference type="Pfam" id="PF04246">
    <property type="entry name" value="RseC_MucC"/>
    <property type="match status" value="1"/>
</dbReference>
<organism evidence="2 3">
    <name type="scientific">Litoribrevibacter albus</name>
    <dbReference type="NCBI Taxonomy" id="1473156"/>
    <lineage>
        <taxon>Bacteria</taxon>
        <taxon>Pseudomonadati</taxon>
        <taxon>Pseudomonadota</taxon>
        <taxon>Gammaproteobacteria</taxon>
        <taxon>Oceanospirillales</taxon>
        <taxon>Oceanospirillaceae</taxon>
        <taxon>Litoribrevibacter</taxon>
    </lineage>
</organism>
<protein>
    <submittedName>
        <fullName evidence="2">Uncharacterized protein</fullName>
    </submittedName>
</protein>
<gene>
    <name evidence="2" type="ORF">GCM10007876_02840</name>
</gene>
<evidence type="ECO:0000256" key="1">
    <source>
        <dbReference type="SAM" id="Phobius"/>
    </source>
</evidence>
<comment type="caution">
    <text evidence="2">The sequence shown here is derived from an EMBL/GenBank/DDBJ whole genome shotgun (WGS) entry which is preliminary data.</text>
</comment>
<sequence>MVEESGLIVDVDDDKVWVETIRTSACDSCKAQKGCGHGLLNKASSGQRFTLDVQRNGIPAKVGDIALVGIPEDSILKASLIGYLLPIVLLILFSGTAKWLWGELPSIVCGLLGLGLGFFLVRFLGNSGRFGQEPQLLAVNPDAES</sequence>
<dbReference type="PANTHER" id="PTHR35867:SF1">
    <property type="entry name" value="PROTEIN RSEC"/>
    <property type="match status" value="1"/>
</dbReference>
<name>A0AA37S7T1_9GAMM</name>
<evidence type="ECO:0000313" key="2">
    <source>
        <dbReference type="EMBL" id="GLQ29806.1"/>
    </source>
</evidence>
<reference evidence="2" key="2">
    <citation type="submission" date="2023-01" db="EMBL/GenBank/DDBJ databases">
        <title>Draft genome sequence of Litoribrevibacter albus strain NBRC 110071.</title>
        <authorList>
            <person name="Sun Q."/>
            <person name="Mori K."/>
        </authorList>
    </citation>
    <scope>NUCLEOTIDE SEQUENCE</scope>
    <source>
        <strain evidence="2">NBRC 110071</strain>
    </source>
</reference>
<keyword evidence="3" id="KW-1185">Reference proteome</keyword>
<dbReference type="RefSeq" id="WP_284377900.1">
    <property type="nucleotide sequence ID" value="NZ_BSNM01000002.1"/>
</dbReference>
<evidence type="ECO:0000313" key="3">
    <source>
        <dbReference type="Proteomes" id="UP001161389"/>
    </source>
</evidence>
<proteinExistence type="predicted"/>
<keyword evidence="1" id="KW-0812">Transmembrane</keyword>
<reference evidence="2" key="1">
    <citation type="journal article" date="2014" name="Int. J. Syst. Evol. Microbiol.">
        <title>Complete genome sequence of Corynebacterium casei LMG S-19264T (=DSM 44701T), isolated from a smear-ripened cheese.</title>
        <authorList>
            <consortium name="US DOE Joint Genome Institute (JGI-PGF)"/>
            <person name="Walter F."/>
            <person name="Albersmeier A."/>
            <person name="Kalinowski J."/>
            <person name="Ruckert C."/>
        </authorList>
    </citation>
    <scope>NUCLEOTIDE SEQUENCE</scope>
    <source>
        <strain evidence="2">NBRC 110071</strain>
    </source>
</reference>
<feature type="transmembrane region" description="Helical" evidence="1">
    <location>
        <begin position="80"/>
        <end position="101"/>
    </location>
</feature>